<evidence type="ECO:0000313" key="2">
    <source>
        <dbReference type="EMBL" id="KAG4420643.1"/>
    </source>
</evidence>
<dbReference type="AlphaFoldDB" id="A0A8H7WAW4"/>
<gene>
    <name evidence="2" type="ORF">IFR04_006233</name>
</gene>
<dbReference type="EMBL" id="JAFJYH010000080">
    <property type="protein sequence ID" value="KAG4420643.1"/>
    <property type="molecule type" value="Genomic_DNA"/>
</dbReference>
<evidence type="ECO:0000313" key="3">
    <source>
        <dbReference type="Proteomes" id="UP000664132"/>
    </source>
</evidence>
<name>A0A8H7WAW4_9HELO</name>
<dbReference type="Proteomes" id="UP000664132">
    <property type="component" value="Unassembled WGS sequence"/>
</dbReference>
<comment type="caution">
    <text evidence="2">The sequence shown here is derived from an EMBL/GenBank/DDBJ whole genome shotgun (WGS) entry which is preliminary data.</text>
</comment>
<proteinExistence type="predicted"/>
<reference evidence="2" key="1">
    <citation type="submission" date="2021-02" db="EMBL/GenBank/DDBJ databases">
        <title>Genome sequence Cadophora malorum strain M34.</title>
        <authorList>
            <person name="Stefanovic E."/>
            <person name="Vu D."/>
            <person name="Scully C."/>
            <person name="Dijksterhuis J."/>
            <person name="Roader J."/>
            <person name="Houbraken J."/>
        </authorList>
    </citation>
    <scope>NUCLEOTIDE SEQUENCE</scope>
    <source>
        <strain evidence="2">M34</strain>
    </source>
</reference>
<feature type="compositionally biased region" description="Polar residues" evidence="1">
    <location>
        <begin position="82"/>
        <end position="95"/>
    </location>
</feature>
<organism evidence="2 3">
    <name type="scientific">Cadophora malorum</name>
    <dbReference type="NCBI Taxonomy" id="108018"/>
    <lineage>
        <taxon>Eukaryota</taxon>
        <taxon>Fungi</taxon>
        <taxon>Dikarya</taxon>
        <taxon>Ascomycota</taxon>
        <taxon>Pezizomycotina</taxon>
        <taxon>Leotiomycetes</taxon>
        <taxon>Helotiales</taxon>
        <taxon>Ploettnerulaceae</taxon>
        <taxon>Cadophora</taxon>
    </lineage>
</organism>
<protein>
    <submittedName>
        <fullName evidence="2">Uncharacterized protein</fullName>
    </submittedName>
</protein>
<sequence length="110" mass="12768">MERVEPRSVKEEGGTFEVGFYDTMIELVYVFIVIEGKQGNHGEKKWAKRSGWRNRLAEQKKVKDRREEVETVKSRRNCRQEAFNNKDGSNSTVETVQAARARRNEGSDSM</sequence>
<accession>A0A8H7WAW4</accession>
<keyword evidence="3" id="KW-1185">Reference proteome</keyword>
<evidence type="ECO:0000256" key="1">
    <source>
        <dbReference type="SAM" id="MobiDB-lite"/>
    </source>
</evidence>
<feature type="region of interest" description="Disordered" evidence="1">
    <location>
        <begin position="81"/>
        <end position="110"/>
    </location>
</feature>